<dbReference type="EMBL" id="DSWI01000031">
    <property type="protein sequence ID" value="HFG21575.1"/>
    <property type="molecule type" value="Genomic_DNA"/>
</dbReference>
<dbReference type="AlphaFoldDB" id="A0A7C3DIG7"/>
<gene>
    <name evidence="1" type="ORF">ENS82_12840</name>
</gene>
<name>A0A7C3DIG7_MEIRU</name>
<organism evidence="1">
    <name type="scientific">Meiothermus ruber</name>
    <dbReference type="NCBI Taxonomy" id="277"/>
    <lineage>
        <taxon>Bacteria</taxon>
        <taxon>Thermotogati</taxon>
        <taxon>Deinococcota</taxon>
        <taxon>Deinococci</taxon>
        <taxon>Thermales</taxon>
        <taxon>Thermaceae</taxon>
        <taxon>Meiothermus</taxon>
    </lineage>
</organism>
<comment type="caution">
    <text evidence="1">The sequence shown here is derived from an EMBL/GenBank/DDBJ whole genome shotgun (WGS) entry which is preliminary data.</text>
</comment>
<reference evidence="1" key="1">
    <citation type="journal article" date="2020" name="mSystems">
        <title>Genome- and Community-Level Interaction Insights into Carbon Utilization and Element Cycling Functions of Hydrothermarchaeota in Hydrothermal Sediment.</title>
        <authorList>
            <person name="Zhou Z."/>
            <person name="Liu Y."/>
            <person name="Xu W."/>
            <person name="Pan J."/>
            <person name="Luo Z.H."/>
            <person name="Li M."/>
        </authorList>
    </citation>
    <scope>NUCLEOTIDE SEQUENCE [LARGE SCALE GENOMIC DNA]</scope>
    <source>
        <strain evidence="1">SpSt-524</strain>
    </source>
</reference>
<sequence length="153" mass="16323">MQERLKKAIQQVARPPHLDFLALYPATVLKDYGDMHVDVRADDERLGTLTRVPIWLGLPGATVEVAAGARVLVGFHRGDPEQRYCDLWRGEGLTKLRIEASTEVEVIAPTVKVNGESTILAGGGPPVARVGDDVLVAGIVGKIISGSSKTTSG</sequence>
<evidence type="ECO:0008006" key="2">
    <source>
        <dbReference type="Google" id="ProtNLM"/>
    </source>
</evidence>
<accession>A0A7C3DIG7</accession>
<evidence type="ECO:0000313" key="1">
    <source>
        <dbReference type="EMBL" id="HFG21575.1"/>
    </source>
</evidence>
<proteinExistence type="predicted"/>
<protein>
    <recommendedName>
        <fullName evidence="2">Phage baseplate assembly protein V</fullName>
    </recommendedName>
</protein>